<feature type="region of interest" description="Disordered" evidence="1">
    <location>
        <begin position="21"/>
        <end position="86"/>
    </location>
</feature>
<feature type="compositionally biased region" description="Low complexity" evidence="1">
    <location>
        <begin position="70"/>
        <end position="86"/>
    </location>
</feature>
<keyword evidence="5" id="KW-1185">Reference proteome</keyword>
<evidence type="ECO:0000313" key="4">
    <source>
        <dbReference type="EMBL" id="OOS26296.1"/>
    </source>
</evidence>
<feature type="chain" id="PRO_5012256006" description="Factor H binding protein-like C-terminal domain-containing protein" evidence="2">
    <location>
        <begin position="21"/>
        <end position="367"/>
    </location>
</feature>
<name>A0A1T0CVC3_9GAMM</name>
<dbReference type="Gene3D" id="2.40.160.90">
    <property type="match status" value="1"/>
</dbReference>
<evidence type="ECO:0000259" key="3">
    <source>
        <dbReference type="Pfam" id="PF08794"/>
    </source>
</evidence>
<reference evidence="4 5" key="1">
    <citation type="submission" date="2017-02" db="EMBL/GenBank/DDBJ databases">
        <title>Draft genome sequence of Moraxella pluranimalium CCUG 54913T type strain.</title>
        <authorList>
            <person name="Salva-Serra F."/>
            <person name="Engstrom-Jakobsson H."/>
            <person name="Thorell K."/>
            <person name="Jaen-Luchoro D."/>
            <person name="Gonzales-Siles L."/>
            <person name="Karlsson R."/>
            <person name="Yazdan S."/>
            <person name="Boulund F."/>
            <person name="Johnning A."/>
            <person name="Engstrand L."/>
            <person name="Kristiansson E."/>
            <person name="Moore E."/>
        </authorList>
    </citation>
    <scope>NUCLEOTIDE SEQUENCE [LARGE SCALE GENOMIC DNA]</scope>
    <source>
        <strain evidence="4 5">CCUG 54913</strain>
    </source>
</reference>
<comment type="caution">
    <text evidence="4">The sequence shown here is derived from an EMBL/GenBank/DDBJ whole genome shotgun (WGS) entry which is preliminary data.</text>
</comment>
<accession>A0A1T0CVC3</accession>
<sequence>MSFYKVSALSVLAISLAACSSSGDKTDSQPATTIPSATTGTAGNTNTGSTTNTGNTGTTAPTTPAPTTPTTPVTQPTVLVPAPTTPTGKALEAANKAKMLKIPQIKGKDIIRPAVFDGRTGYYTAKDKYVSSGELAINSTDFKRGLDARSRSYVILQGERLENYHVEGSERVYNQPYSIVYGNYYTRAVRDRDGKIWGLTNYTNGGANGYGTNLITKDQNYAYFNVDQIAGQATPASEIPTIGKATYGGGAFTGTGEGGLSYTVDFGKRTGSGSLYVSDIAGTVVLHEGEIVSTTGGGVAEKGIKGVASLADTQYKGNYELGFYGPNAAEIAGKATMTAESYLIKAPSNTLGSVIIGFGGTRGTITK</sequence>
<evidence type="ECO:0000256" key="1">
    <source>
        <dbReference type="SAM" id="MobiDB-lite"/>
    </source>
</evidence>
<dbReference type="Proteomes" id="UP000189800">
    <property type="component" value="Unassembled WGS sequence"/>
</dbReference>
<evidence type="ECO:0000313" key="5">
    <source>
        <dbReference type="Proteomes" id="UP000189800"/>
    </source>
</evidence>
<protein>
    <recommendedName>
        <fullName evidence="3">Factor H binding protein-like C-terminal domain-containing protein</fullName>
    </recommendedName>
</protein>
<feature type="signal peptide" evidence="2">
    <location>
        <begin position="1"/>
        <end position="20"/>
    </location>
</feature>
<feature type="compositionally biased region" description="Polar residues" evidence="1">
    <location>
        <begin position="28"/>
        <end position="37"/>
    </location>
</feature>
<proteinExistence type="predicted"/>
<feature type="domain" description="Factor H binding protein-like C-terminal" evidence="3">
    <location>
        <begin position="238"/>
        <end position="335"/>
    </location>
</feature>
<gene>
    <name evidence="4" type="ORF">B0680_00490</name>
</gene>
<dbReference type="STRING" id="470453.B0680_00490"/>
<dbReference type="PROSITE" id="PS51257">
    <property type="entry name" value="PROKAR_LIPOPROTEIN"/>
    <property type="match status" value="1"/>
</dbReference>
<keyword evidence="2" id="KW-0732">Signal</keyword>
<dbReference type="Pfam" id="PF08794">
    <property type="entry name" value="FHBP_C"/>
    <property type="match status" value="1"/>
</dbReference>
<feature type="compositionally biased region" description="Low complexity" evidence="1">
    <location>
        <begin position="38"/>
        <end position="62"/>
    </location>
</feature>
<dbReference type="AlphaFoldDB" id="A0A1T0CVC3"/>
<dbReference type="EMBL" id="MUYU01000002">
    <property type="protein sequence ID" value="OOS26296.1"/>
    <property type="molecule type" value="Genomic_DNA"/>
</dbReference>
<evidence type="ECO:0000256" key="2">
    <source>
        <dbReference type="SAM" id="SignalP"/>
    </source>
</evidence>
<dbReference type="InterPro" id="IPR014902">
    <property type="entry name" value="FHBP-like_C"/>
</dbReference>
<dbReference type="InterPro" id="IPR011250">
    <property type="entry name" value="OMP/PagP_B-barrel"/>
</dbReference>
<dbReference type="SUPFAM" id="SSF56925">
    <property type="entry name" value="OMPA-like"/>
    <property type="match status" value="1"/>
</dbReference>
<organism evidence="4 5">
    <name type="scientific">Moraxella pluranimalium</name>
    <dbReference type="NCBI Taxonomy" id="470453"/>
    <lineage>
        <taxon>Bacteria</taxon>
        <taxon>Pseudomonadati</taxon>
        <taxon>Pseudomonadota</taxon>
        <taxon>Gammaproteobacteria</taxon>
        <taxon>Moraxellales</taxon>
        <taxon>Moraxellaceae</taxon>
        <taxon>Moraxella</taxon>
    </lineage>
</organism>